<evidence type="ECO:0000313" key="3">
    <source>
        <dbReference type="Proteomes" id="UP000519897"/>
    </source>
</evidence>
<reference evidence="2 3" key="1">
    <citation type="submission" date="2020-08" db="EMBL/GenBank/DDBJ databases">
        <title>Genomic Encyclopedia of Type Strains, Phase IV (KMG-IV): sequencing the most valuable type-strain genomes for metagenomic binning, comparative biology and taxonomic classification.</title>
        <authorList>
            <person name="Goeker M."/>
        </authorList>
    </citation>
    <scope>NUCLEOTIDE SEQUENCE [LARGE SCALE GENOMIC DNA]</scope>
    <source>
        <strain evidence="2 3">DSM 29514</strain>
    </source>
</reference>
<organism evidence="2 3">
    <name type="scientific">Rhizobium rhizoryzae</name>
    <dbReference type="NCBI Taxonomy" id="451876"/>
    <lineage>
        <taxon>Bacteria</taxon>
        <taxon>Pseudomonadati</taxon>
        <taxon>Pseudomonadota</taxon>
        <taxon>Alphaproteobacteria</taxon>
        <taxon>Hyphomicrobiales</taxon>
        <taxon>Rhizobiaceae</taxon>
        <taxon>Rhizobium/Agrobacterium group</taxon>
        <taxon>Rhizobium</taxon>
    </lineage>
</organism>
<sequence>MTRFCFRFRDEAGQETEDVELELPSCRAAVREASRILVDVARDEIRDRSHFHLSLVVREESGSSVLESSLRFNAEWLCEDVSAPSFAEADNKKSDDSK</sequence>
<dbReference type="RefSeq" id="WP_165135516.1">
    <property type="nucleotide sequence ID" value="NZ_CP049250.1"/>
</dbReference>
<dbReference type="AlphaFoldDB" id="A0A7W6LCK9"/>
<comment type="caution">
    <text evidence="2">The sequence shown here is derived from an EMBL/GenBank/DDBJ whole genome shotgun (WGS) entry which is preliminary data.</text>
</comment>
<name>A0A7W6LCK9_9HYPH</name>
<dbReference type="Proteomes" id="UP000519897">
    <property type="component" value="Unassembled WGS sequence"/>
</dbReference>
<gene>
    <name evidence="2" type="ORF">GGQ72_000357</name>
</gene>
<feature type="domain" description="DUF6894" evidence="1">
    <location>
        <begin position="3"/>
        <end position="69"/>
    </location>
</feature>
<evidence type="ECO:0000313" key="2">
    <source>
        <dbReference type="EMBL" id="MBB4141858.1"/>
    </source>
</evidence>
<dbReference type="InterPro" id="IPR054189">
    <property type="entry name" value="DUF6894"/>
</dbReference>
<dbReference type="EMBL" id="JACIEC010000001">
    <property type="protein sequence ID" value="MBB4141858.1"/>
    <property type="molecule type" value="Genomic_DNA"/>
</dbReference>
<proteinExistence type="predicted"/>
<protein>
    <recommendedName>
        <fullName evidence="1">DUF6894 domain-containing protein</fullName>
    </recommendedName>
</protein>
<accession>A0A7W6LCK9</accession>
<evidence type="ECO:0000259" key="1">
    <source>
        <dbReference type="Pfam" id="PF21834"/>
    </source>
</evidence>
<keyword evidence="3" id="KW-1185">Reference proteome</keyword>
<dbReference type="Pfam" id="PF21834">
    <property type="entry name" value="DUF6894"/>
    <property type="match status" value="1"/>
</dbReference>